<dbReference type="Proteomes" id="UP000199650">
    <property type="component" value="Unassembled WGS sequence"/>
</dbReference>
<gene>
    <name evidence="2" type="ORF">SAMN05444851_0979</name>
</gene>
<reference evidence="2 3" key="1">
    <citation type="submission" date="2016-10" db="EMBL/GenBank/DDBJ databases">
        <authorList>
            <person name="de Groot N.N."/>
        </authorList>
    </citation>
    <scope>NUCLEOTIDE SEQUENCE [LARGE SCALE GENOMIC DNA]</scope>
    <source>
        <strain evidence="2 3">DSM 29439</strain>
    </source>
</reference>
<proteinExistence type="predicted"/>
<dbReference type="OrthoDB" id="8601734at2"/>
<keyword evidence="1" id="KW-1133">Transmembrane helix</keyword>
<accession>A0A1I0NNE9</accession>
<keyword evidence="1" id="KW-0812">Transmembrane</keyword>
<dbReference type="STRING" id="1173584.SAMN05444851_0979"/>
<keyword evidence="3" id="KW-1185">Reference proteome</keyword>
<keyword evidence="1" id="KW-0472">Membrane</keyword>
<protein>
    <submittedName>
        <fullName evidence="2">Uncharacterized protein</fullName>
    </submittedName>
</protein>
<evidence type="ECO:0000256" key="1">
    <source>
        <dbReference type="SAM" id="Phobius"/>
    </source>
</evidence>
<name>A0A1I0NNE9_9RHOB</name>
<organism evidence="2 3">
    <name type="scientific">Aliiroseovarius sediminilitoris</name>
    <dbReference type="NCBI Taxonomy" id="1173584"/>
    <lineage>
        <taxon>Bacteria</taxon>
        <taxon>Pseudomonadati</taxon>
        <taxon>Pseudomonadota</taxon>
        <taxon>Alphaproteobacteria</taxon>
        <taxon>Rhodobacterales</taxon>
        <taxon>Paracoccaceae</taxon>
        <taxon>Aliiroseovarius</taxon>
    </lineage>
</organism>
<dbReference type="RefSeq" id="WP_091428793.1">
    <property type="nucleotide sequence ID" value="NZ_FOJB01000001.1"/>
</dbReference>
<feature type="transmembrane region" description="Helical" evidence="1">
    <location>
        <begin position="37"/>
        <end position="55"/>
    </location>
</feature>
<dbReference type="EMBL" id="FOJB01000001">
    <property type="protein sequence ID" value="SEW03071.1"/>
    <property type="molecule type" value="Genomic_DNA"/>
</dbReference>
<sequence>MFYEIVATLVSAFVGAGLVLALNKLTGGRLPKWAMPVGAGLAMIVTTVATEYAWYDRTKEILPEGMTVVMEVENKSLYRPWTYVVPFVERFVALDEQSLRTHQAQPALRMVDLLFMGRWSAPERMVVLGNCDTGQRAPLIDAVEFDASGQVKGVDWVKVPEDDAILAAICKLEVTS</sequence>
<evidence type="ECO:0000313" key="2">
    <source>
        <dbReference type="EMBL" id="SEW03071.1"/>
    </source>
</evidence>
<dbReference type="AlphaFoldDB" id="A0A1I0NNE9"/>
<evidence type="ECO:0000313" key="3">
    <source>
        <dbReference type="Proteomes" id="UP000199650"/>
    </source>
</evidence>